<gene>
    <name evidence="1" type="ORF">N3K66_003161</name>
</gene>
<name>A0ACC0V4H9_9HYPO</name>
<reference evidence="1" key="1">
    <citation type="submission" date="2022-10" db="EMBL/GenBank/DDBJ databases">
        <title>Complete Genome of Trichothecium roseum strain YXFP-22015, a Plant Pathogen Isolated from Citrus.</title>
        <authorList>
            <person name="Wang Y."/>
            <person name="Zhu L."/>
        </authorList>
    </citation>
    <scope>NUCLEOTIDE SEQUENCE</scope>
    <source>
        <strain evidence="1">YXFP-22015</strain>
    </source>
</reference>
<sequence length="508" mass="54139">MRLAHTGAQLALLASTAHAFYPFTPKWLRQLDTAQGLISRKSDLVEEDARSKNEPGTQSLDRSRVVREATRMSKRYGRSRTREADDEFLSKRDNKYNVMEAVDTDEDLATGVNQDGNDYSYFIKVKLGSDSKELYMLIDTGAGSSWVMGPDCDTEACTMHDSFGADDSTTFEDTGDNFTINYGTGQVKGTLAKDTISVAGMSFEYDFGVASSTSSDFVSFAFDGILGLSMTDAANQNFLEAVAESGDVDANIFSVALARAADGENTGEIKFGGINDAKYEGDIAYTELSSEDGDWAIEIEDVKYDGSKSGAGGVDAYIDTGTTFIFGPKDLVKKVHSVVPDATSSDGMFYTVPCDSGPLTFTFSGKDIEISTKDWISPKGSDGSCTSNIYGQEVVKGSWLLGATFIKNVYAVFDKDKKRIGFAQHVEDSSATPTSTKGSSSTVTPSATYTGGANDTAPTLGLGGQETTGAPDAEATDSDSDSASSVLNFVNSKGVFVACWTILAALLA</sequence>
<protein>
    <submittedName>
        <fullName evidence="1">Uncharacterized protein</fullName>
    </submittedName>
</protein>
<comment type="caution">
    <text evidence="1">The sequence shown here is derived from an EMBL/GenBank/DDBJ whole genome shotgun (WGS) entry which is preliminary data.</text>
</comment>
<evidence type="ECO:0000313" key="1">
    <source>
        <dbReference type="EMBL" id="KAI9901344.1"/>
    </source>
</evidence>
<organism evidence="1 2">
    <name type="scientific">Trichothecium roseum</name>
    <dbReference type="NCBI Taxonomy" id="47278"/>
    <lineage>
        <taxon>Eukaryota</taxon>
        <taxon>Fungi</taxon>
        <taxon>Dikarya</taxon>
        <taxon>Ascomycota</taxon>
        <taxon>Pezizomycotina</taxon>
        <taxon>Sordariomycetes</taxon>
        <taxon>Hypocreomycetidae</taxon>
        <taxon>Hypocreales</taxon>
        <taxon>Hypocreales incertae sedis</taxon>
        <taxon>Trichothecium</taxon>
    </lineage>
</organism>
<dbReference type="Proteomes" id="UP001163324">
    <property type="component" value="Chromosome 3"/>
</dbReference>
<dbReference type="EMBL" id="CM047942">
    <property type="protein sequence ID" value="KAI9901344.1"/>
    <property type="molecule type" value="Genomic_DNA"/>
</dbReference>
<keyword evidence="2" id="KW-1185">Reference proteome</keyword>
<proteinExistence type="predicted"/>
<evidence type="ECO:0000313" key="2">
    <source>
        <dbReference type="Proteomes" id="UP001163324"/>
    </source>
</evidence>
<accession>A0ACC0V4H9</accession>